<dbReference type="InterPro" id="IPR050535">
    <property type="entry name" value="DNA_Repair-Maintenance_Comp"/>
</dbReference>
<comment type="subunit">
    <text evidence="6">Heterodimer of SbcC and SbcD.</text>
</comment>
<dbReference type="NCBIfam" id="TIGR00619">
    <property type="entry name" value="sbcd"/>
    <property type="match status" value="1"/>
</dbReference>
<comment type="similarity">
    <text evidence="1 6">Belongs to the SbcD family.</text>
</comment>
<dbReference type="GO" id="GO:0006310">
    <property type="term" value="P:DNA recombination"/>
    <property type="evidence" value="ECO:0007669"/>
    <property type="project" value="UniProtKB-KW"/>
</dbReference>
<dbReference type="EMBL" id="STGY01000001">
    <property type="protein sequence ID" value="THV43499.1"/>
    <property type="molecule type" value="Genomic_DNA"/>
</dbReference>
<evidence type="ECO:0000313" key="9">
    <source>
        <dbReference type="Proteomes" id="UP000308760"/>
    </source>
</evidence>
<dbReference type="InterPro" id="IPR004843">
    <property type="entry name" value="Calcineurin-like_PHP"/>
</dbReference>
<evidence type="ECO:0000259" key="7">
    <source>
        <dbReference type="Pfam" id="PF00149"/>
    </source>
</evidence>
<dbReference type="SUPFAM" id="SSF56300">
    <property type="entry name" value="Metallo-dependent phosphatases"/>
    <property type="match status" value="1"/>
</dbReference>
<evidence type="ECO:0000256" key="5">
    <source>
        <dbReference type="ARBA" id="ARBA00022839"/>
    </source>
</evidence>
<dbReference type="InterPro" id="IPR029052">
    <property type="entry name" value="Metallo-depent_PP-like"/>
</dbReference>
<keyword evidence="4 6" id="KW-0378">Hydrolase</keyword>
<dbReference type="OrthoDB" id="9773856at2"/>
<keyword evidence="3 6" id="KW-0540">Nuclease</keyword>
<dbReference type="CDD" id="cd00840">
    <property type="entry name" value="MPP_Mre11_N"/>
    <property type="match status" value="1"/>
</dbReference>
<dbReference type="PANTHER" id="PTHR30337">
    <property type="entry name" value="COMPONENT OF ATP-DEPENDENT DSDNA EXONUCLEASE"/>
    <property type="match status" value="1"/>
</dbReference>
<proteinExistence type="inferred from homology"/>
<reference evidence="9" key="1">
    <citation type="submission" date="2019-04" db="EMBL/GenBank/DDBJ databases">
        <title>Nocardioides xinjiangensis sp. nov.</title>
        <authorList>
            <person name="Liu S."/>
        </authorList>
    </citation>
    <scope>NUCLEOTIDE SEQUENCE [LARGE SCALE GENOMIC DNA]</scope>
    <source>
        <strain evidence="9">18</strain>
    </source>
</reference>
<dbReference type="PANTHER" id="PTHR30337:SF0">
    <property type="entry name" value="NUCLEASE SBCCD SUBUNIT D"/>
    <property type="match status" value="1"/>
</dbReference>
<evidence type="ECO:0000256" key="2">
    <source>
        <dbReference type="ARBA" id="ARBA00013365"/>
    </source>
</evidence>
<protein>
    <recommendedName>
        <fullName evidence="2 6">Nuclease SbcCD subunit D</fullName>
    </recommendedName>
</protein>
<dbReference type="GO" id="GO:0006260">
    <property type="term" value="P:DNA replication"/>
    <property type="evidence" value="ECO:0007669"/>
    <property type="project" value="UniProtKB-KW"/>
</dbReference>
<gene>
    <name evidence="6" type="primary">sbcD</name>
    <name evidence="8" type="ORF">FAB82_00070</name>
</gene>
<evidence type="ECO:0000256" key="3">
    <source>
        <dbReference type="ARBA" id="ARBA00022722"/>
    </source>
</evidence>
<sequence>MRILHTSDWHVGVTLKGRPRLDEQRAVFAQLADIVREERPDLVIVAGDLYDTAAPSSAAQKVLYSTLSALRQTGAEVVAIAGNHDNGPGLEALREWAHAAGIHLRGRIGKASDHIVTGTTESGERWRLAALPFVSQRYAVRAAELFELSVADAESAYADHLRRMVSALTQGFGADEVNLICGHLTVVGGKVGGGEREVHTVADYAVPAAIFPASTGYVALGHLHKAQKIEGPCPIRYSGGPLAVDFGEEDHQPSVTIVDVTNDTPARIREVPLTAAVPLQTVRGNLGQLAEAAESGIDERAWLRVFVTEPARAGLRSEVADLFPRAVQIHIDPVLRADATKPKERRSGRSPGELFGEYLTENGHDDPAVAALFGELYEATQTVAAED</sequence>
<dbReference type="GO" id="GO:0008408">
    <property type="term" value="F:3'-5' exonuclease activity"/>
    <property type="evidence" value="ECO:0007669"/>
    <property type="project" value="InterPro"/>
</dbReference>
<dbReference type="RefSeq" id="WP_136532497.1">
    <property type="nucleotide sequence ID" value="NZ_STGY01000001.1"/>
</dbReference>
<dbReference type="AlphaFoldDB" id="A0A4S8QQ03"/>
<comment type="function">
    <text evidence="6">SbcCD cleaves DNA hairpin structures. These structures can inhibit DNA replication and are intermediates in certain DNA recombination reactions. The complex acts as a 3'-&gt;5' double strand exonuclease that can open hairpins. It also has a 5' single-strand endonuclease activity.</text>
</comment>
<name>A0A4S8QQ03_9ACTN</name>
<dbReference type="Pfam" id="PF00149">
    <property type="entry name" value="Metallophos"/>
    <property type="match status" value="1"/>
</dbReference>
<keyword evidence="6" id="KW-0233">DNA recombination</keyword>
<keyword evidence="6" id="KW-0235">DNA replication</keyword>
<dbReference type="InterPro" id="IPR004593">
    <property type="entry name" value="SbcD"/>
</dbReference>
<feature type="domain" description="Calcineurin-like phosphoesterase" evidence="7">
    <location>
        <begin position="1"/>
        <end position="100"/>
    </location>
</feature>
<dbReference type="Proteomes" id="UP000308760">
    <property type="component" value="Unassembled WGS sequence"/>
</dbReference>
<keyword evidence="5 6" id="KW-0269">Exonuclease</keyword>
<dbReference type="InterPro" id="IPR041796">
    <property type="entry name" value="Mre11_N"/>
</dbReference>
<evidence type="ECO:0000256" key="6">
    <source>
        <dbReference type="RuleBase" id="RU363069"/>
    </source>
</evidence>
<keyword evidence="9" id="KW-1185">Reference proteome</keyword>
<keyword evidence="6" id="KW-0255">Endonuclease</keyword>
<evidence type="ECO:0000256" key="1">
    <source>
        <dbReference type="ARBA" id="ARBA00010555"/>
    </source>
</evidence>
<organism evidence="8 9">
    <name type="scientific">Glycomyces buryatensis</name>
    <dbReference type="NCBI Taxonomy" id="2570927"/>
    <lineage>
        <taxon>Bacteria</taxon>
        <taxon>Bacillati</taxon>
        <taxon>Actinomycetota</taxon>
        <taxon>Actinomycetes</taxon>
        <taxon>Glycomycetales</taxon>
        <taxon>Glycomycetaceae</taxon>
        <taxon>Glycomyces</taxon>
    </lineage>
</organism>
<accession>A0A4S8QQ03</accession>
<reference evidence="8 9" key="2">
    <citation type="submission" date="2019-05" db="EMBL/GenBank/DDBJ databases">
        <title>Glycomyces buryatensis sp. nov.</title>
        <authorList>
            <person name="Nikitina E."/>
        </authorList>
    </citation>
    <scope>NUCLEOTIDE SEQUENCE [LARGE SCALE GENOMIC DNA]</scope>
    <source>
        <strain evidence="8 9">18</strain>
    </source>
</reference>
<dbReference type="Gene3D" id="3.60.21.10">
    <property type="match status" value="1"/>
</dbReference>
<evidence type="ECO:0000313" key="8">
    <source>
        <dbReference type="EMBL" id="THV43499.1"/>
    </source>
</evidence>
<comment type="caution">
    <text evidence="8">The sequence shown here is derived from an EMBL/GenBank/DDBJ whole genome shotgun (WGS) entry which is preliminary data.</text>
</comment>
<dbReference type="GO" id="GO:0004519">
    <property type="term" value="F:endonuclease activity"/>
    <property type="evidence" value="ECO:0007669"/>
    <property type="project" value="UniProtKB-KW"/>
</dbReference>
<evidence type="ECO:0000256" key="4">
    <source>
        <dbReference type="ARBA" id="ARBA00022801"/>
    </source>
</evidence>